<dbReference type="EMBL" id="LXQA010036840">
    <property type="protein sequence ID" value="MCH98145.1"/>
    <property type="molecule type" value="Genomic_DNA"/>
</dbReference>
<protein>
    <submittedName>
        <fullName evidence="1">Uncharacterized protein</fullName>
    </submittedName>
</protein>
<comment type="caution">
    <text evidence="1">The sequence shown here is derived from an EMBL/GenBank/DDBJ whole genome shotgun (WGS) entry which is preliminary data.</text>
</comment>
<reference evidence="1 2" key="1">
    <citation type="journal article" date="2018" name="Front. Plant Sci.">
        <title>Red Clover (Trifolium pratense) and Zigzag Clover (T. medium) - A Picture of Genomic Similarities and Differences.</title>
        <authorList>
            <person name="Dluhosova J."/>
            <person name="Istvanek J."/>
            <person name="Nedelnik J."/>
            <person name="Repkova J."/>
        </authorList>
    </citation>
    <scope>NUCLEOTIDE SEQUENCE [LARGE SCALE GENOMIC DNA]</scope>
    <source>
        <strain evidence="1">10/8</strain>
        <strain evidence="2">cv. 10/8</strain>
        <tissue evidence="1">Leaf</tissue>
    </source>
</reference>
<proteinExistence type="predicted"/>
<gene>
    <name evidence="1" type="ORF">A2U01_0019144</name>
</gene>
<dbReference type="EMBL" id="LXQA010751480">
    <property type="protein sequence ID" value="MCI69215.1"/>
    <property type="molecule type" value="Genomic_DNA"/>
</dbReference>
<evidence type="ECO:0000313" key="2">
    <source>
        <dbReference type="Proteomes" id="UP000265520"/>
    </source>
</evidence>
<sequence length="22" mass="2278">MAAKLMQAVEYSSYGGDASGLK</sequence>
<evidence type="ECO:0000313" key="1">
    <source>
        <dbReference type="EMBL" id="MCH98145.1"/>
    </source>
</evidence>
<dbReference type="Proteomes" id="UP000265520">
    <property type="component" value="Unassembled WGS sequence"/>
</dbReference>
<name>A0A392NG79_9FABA</name>
<feature type="non-terminal residue" evidence="1">
    <location>
        <position position="22"/>
    </location>
</feature>
<organism evidence="1 2">
    <name type="scientific">Trifolium medium</name>
    <dbReference type="NCBI Taxonomy" id="97028"/>
    <lineage>
        <taxon>Eukaryota</taxon>
        <taxon>Viridiplantae</taxon>
        <taxon>Streptophyta</taxon>
        <taxon>Embryophyta</taxon>
        <taxon>Tracheophyta</taxon>
        <taxon>Spermatophyta</taxon>
        <taxon>Magnoliopsida</taxon>
        <taxon>eudicotyledons</taxon>
        <taxon>Gunneridae</taxon>
        <taxon>Pentapetalae</taxon>
        <taxon>rosids</taxon>
        <taxon>fabids</taxon>
        <taxon>Fabales</taxon>
        <taxon>Fabaceae</taxon>
        <taxon>Papilionoideae</taxon>
        <taxon>50 kb inversion clade</taxon>
        <taxon>NPAAA clade</taxon>
        <taxon>Hologalegina</taxon>
        <taxon>IRL clade</taxon>
        <taxon>Trifolieae</taxon>
        <taxon>Trifolium</taxon>
    </lineage>
</organism>
<accession>A0A392NG79</accession>
<dbReference type="AlphaFoldDB" id="A0A392NG79"/>
<keyword evidence="2" id="KW-1185">Reference proteome</keyword>